<dbReference type="Gene3D" id="3.40.50.720">
    <property type="entry name" value="NAD(P)-binding Rossmann-like Domain"/>
    <property type="match status" value="1"/>
</dbReference>
<proteinExistence type="inferred from homology"/>
<dbReference type="SUPFAM" id="SSF51735">
    <property type="entry name" value="NAD(P)-binding Rossmann-fold domains"/>
    <property type="match status" value="1"/>
</dbReference>
<evidence type="ECO:0000313" key="7">
    <source>
        <dbReference type="EMBL" id="KAF2739911.1"/>
    </source>
</evidence>
<dbReference type="Proteomes" id="UP000799444">
    <property type="component" value="Unassembled WGS sequence"/>
</dbReference>
<dbReference type="Pfam" id="PF14833">
    <property type="entry name" value="NAD_binding_11"/>
    <property type="match status" value="1"/>
</dbReference>
<comment type="caution">
    <text evidence="7">The sequence shown here is derived from an EMBL/GenBank/DDBJ whole genome shotgun (WGS) entry which is preliminary data.</text>
</comment>
<evidence type="ECO:0000313" key="8">
    <source>
        <dbReference type="Proteomes" id="UP000799444"/>
    </source>
</evidence>
<dbReference type="EMBL" id="ML996102">
    <property type="protein sequence ID" value="KAF2739911.1"/>
    <property type="molecule type" value="Genomic_DNA"/>
</dbReference>
<dbReference type="Gene3D" id="1.10.1040.10">
    <property type="entry name" value="N-(1-d-carboxylethyl)-l-norvaline Dehydrogenase, domain 2"/>
    <property type="match status" value="1"/>
</dbReference>
<dbReference type="InterPro" id="IPR051265">
    <property type="entry name" value="HIBADH-related_NP60_sf"/>
</dbReference>
<dbReference type="SUPFAM" id="SSF48179">
    <property type="entry name" value="6-phosphogluconate dehydrogenase C-terminal domain-like"/>
    <property type="match status" value="1"/>
</dbReference>
<evidence type="ECO:0000259" key="6">
    <source>
        <dbReference type="Pfam" id="PF14833"/>
    </source>
</evidence>
<keyword evidence="8" id="KW-1185">Reference proteome</keyword>
<dbReference type="InterPro" id="IPR008927">
    <property type="entry name" value="6-PGluconate_DH-like_C_sf"/>
</dbReference>
<evidence type="ECO:0000256" key="2">
    <source>
        <dbReference type="ARBA" id="ARBA00023002"/>
    </source>
</evidence>
<dbReference type="InterPro" id="IPR013328">
    <property type="entry name" value="6PGD_dom2"/>
</dbReference>
<dbReference type="InterPro" id="IPR029154">
    <property type="entry name" value="HIBADH-like_NADP-bd"/>
</dbReference>
<keyword evidence="2" id="KW-0560">Oxidoreductase</keyword>
<reference evidence="7" key="1">
    <citation type="journal article" date="2020" name="Stud. Mycol.">
        <title>101 Dothideomycetes genomes: a test case for predicting lifestyles and emergence of pathogens.</title>
        <authorList>
            <person name="Haridas S."/>
            <person name="Albert R."/>
            <person name="Binder M."/>
            <person name="Bloem J."/>
            <person name="Labutti K."/>
            <person name="Salamov A."/>
            <person name="Andreopoulos B."/>
            <person name="Baker S."/>
            <person name="Barry K."/>
            <person name="Bills G."/>
            <person name="Bluhm B."/>
            <person name="Cannon C."/>
            <person name="Castanera R."/>
            <person name="Culley D."/>
            <person name="Daum C."/>
            <person name="Ezra D."/>
            <person name="Gonzalez J."/>
            <person name="Henrissat B."/>
            <person name="Kuo A."/>
            <person name="Liang C."/>
            <person name="Lipzen A."/>
            <person name="Lutzoni F."/>
            <person name="Magnuson J."/>
            <person name="Mondo S."/>
            <person name="Nolan M."/>
            <person name="Ohm R."/>
            <person name="Pangilinan J."/>
            <person name="Park H.-J."/>
            <person name="Ramirez L."/>
            <person name="Alfaro M."/>
            <person name="Sun H."/>
            <person name="Tritt A."/>
            <person name="Yoshinaga Y."/>
            <person name="Zwiers L.-H."/>
            <person name="Turgeon B."/>
            <person name="Goodwin S."/>
            <person name="Spatafora J."/>
            <person name="Crous P."/>
            <person name="Grigoriev I."/>
        </authorList>
    </citation>
    <scope>NUCLEOTIDE SEQUENCE</scope>
    <source>
        <strain evidence="7">CBS 125425</strain>
    </source>
</reference>
<dbReference type="GO" id="GO:0016491">
    <property type="term" value="F:oxidoreductase activity"/>
    <property type="evidence" value="ECO:0007669"/>
    <property type="project" value="UniProtKB-KW"/>
</dbReference>
<dbReference type="PANTHER" id="PTHR43580">
    <property type="entry name" value="OXIDOREDUCTASE GLYR1-RELATED"/>
    <property type="match status" value="1"/>
</dbReference>
<name>A0A9P4RBC9_9PLEO</name>
<evidence type="ECO:0000256" key="3">
    <source>
        <dbReference type="ARBA" id="ARBA00023027"/>
    </source>
</evidence>
<gene>
    <name evidence="7" type="ORF">EJ04DRAFT_456449</name>
</gene>
<dbReference type="InterPro" id="IPR015815">
    <property type="entry name" value="HIBADH-related"/>
</dbReference>
<dbReference type="PANTHER" id="PTHR43580:SF8">
    <property type="entry name" value="6-PHOSPHOGLUCONATE DEHYDROGENASE NADP-BINDING DOMAIN-CONTAINING PROTEIN-RELATED"/>
    <property type="match status" value="1"/>
</dbReference>
<dbReference type="InterPro" id="IPR036291">
    <property type="entry name" value="NAD(P)-bd_dom_sf"/>
</dbReference>
<dbReference type="OrthoDB" id="435038at2759"/>
<keyword evidence="3" id="KW-0520">NAD</keyword>
<sequence>MPPPESPRLGWIGLGSMGLAMAQNIQKALTEKAMTPLCYTNRTLSRGDALQELGGIPCPSIAELVQRCDIVFISVSDDAVHKAVIRQILASGPITHKTIVDTTTVHPATTSSSSSLIHARGATFIAAPVFGATPLAQTGTLLVATAGPDAALQTISPFLEGVVARKVLHVGPEAAQALLLKTTSNYITAGLMFLMSEAHVLAEKAGLPAGVLEGLVQENFGDMAYSDSRRMTGGEYFPRESERPWSDLELGIKDVGIGIGVARDVGMELEVGELVMRSMREAREYGGQRGRRLDSSSMYGIVRKNAGLEFETEGVRKRDGEGR</sequence>
<comment type="similarity">
    <text evidence="1">Belongs to the HIBADH-related family. NP60 subfamily.</text>
</comment>
<evidence type="ECO:0000259" key="5">
    <source>
        <dbReference type="Pfam" id="PF03446"/>
    </source>
</evidence>
<feature type="active site" evidence="4">
    <location>
        <position position="181"/>
    </location>
</feature>
<dbReference type="GO" id="GO:0050661">
    <property type="term" value="F:NADP binding"/>
    <property type="evidence" value="ECO:0007669"/>
    <property type="project" value="InterPro"/>
</dbReference>
<evidence type="ECO:0000256" key="4">
    <source>
        <dbReference type="PIRSR" id="PIRSR000103-1"/>
    </source>
</evidence>
<dbReference type="Pfam" id="PF03446">
    <property type="entry name" value="NAD_binding_2"/>
    <property type="match status" value="1"/>
</dbReference>
<feature type="domain" description="3-hydroxyisobutyrate dehydrogenase-like NAD-binding" evidence="6">
    <location>
        <begin position="180"/>
        <end position="298"/>
    </location>
</feature>
<dbReference type="PIRSF" id="PIRSF000103">
    <property type="entry name" value="HIBADH"/>
    <property type="match status" value="1"/>
</dbReference>
<accession>A0A9P4RBC9</accession>
<evidence type="ECO:0000256" key="1">
    <source>
        <dbReference type="ARBA" id="ARBA00007598"/>
    </source>
</evidence>
<feature type="domain" description="6-phosphogluconate dehydrogenase NADP-binding" evidence="5">
    <location>
        <begin position="9"/>
        <end position="171"/>
    </location>
</feature>
<dbReference type="AlphaFoldDB" id="A0A9P4RBC9"/>
<organism evidence="7 8">
    <name type="scientific">Polyplosphaeria fusca</name>
    <dbReference type="NCBI Taxonomy" id="682080"/>
    <lineage>
        <taxon>Eukaryota</taxon>
        <taxon>Fungi</taxon>
        <taxon>Dikarya</taxon>
        <taxon>Ascomycota</taxon>
        <taxon>Pezizomycotina</taxon>
        <taxon>Dothideomycetes</taxon>
        <taxon>Pleosporomycetidae</taxon>
        <taxon>Pleosporales</taxon>
        <taxon>Tetraplosphaeriaceae</taxon>
        <taxon>Polyplosphaeria</taxon>
    </lineage>
</organism>
<protein>
    <submittedName>
        <fullName evidence="7">6-phosphogluconate dehydrogenase-like protein NAD-binding protein</fullName>
    </submittedName>
</protein>
<dbReference type="GO" id="GO:0051287">
    <property type="term" value="F:NAD binding"/>
    <property type="evidence" value="ECO:0007669"/>
    <property type="project" value="InterPro"/>
</dbReference>
<dbReference type="InterPro" id="IPR006115">
    <property type="entry name" value="6PGDH_NADP-bd"/>
</dbReference>